<dbReference type="AlphaFoldDB" id="A0AAU7F6G8"/>
<evidence type="ECO:0008006" key="3">
    <source>
        <dbReference type="Google" id="ProtNLM"/>
    </source>
</evidence>
<organism evidence="2">
    <name type="scientific">Chitinibacter mangrovi</name>
    <dbReference type="NCBI Taxonomy" id="3153927"/>
    <lineage>
        <taxon>Bacteria</taxon>
        <taxon>Pseudomonadati</taxon>
        <taxon>Pseudomonadota</taxon>
        <taxon>Betaproteobacteria</taxon>
        <taxon>Neisseriales</taxon>
        <taxon>Chitinibacteraceae</taxon>
        <taxon>Chitinibacter</taxon>
    </lineage>
</organism>
<dbReference type="RefSeq" id="WP_348944473.1">
    <property type="nucleotide sequence ID" value="NZ_CP157355.1"/>
</dbReference>
<evidence type="ECO:0000256" key="1">
    <source>
        <dbReference type="SAM" id="MobiDB-lite"/>
    </source>
</evidence>
<proteinExistence type="predicted"/>
<gene>
    <name evidence="2" type="ORF">ABHF33_13720</name>
</gene>
<dbReference type="EMBL" id="CP157355">
    <property type="protein sequence ID" value="XBM00107.1"/>
    <property type="molecule type" value="Genomic_DNA"/>
</dbReference>
<dbReference type="KEGG" id="cmav:ABHF33_13720"/>
<protein>
    <recommendedName>
        <fullName evidence="3">HEAT repeat domain-containing protein</fullName>
    </recommendedName>
</protein>
<reference evidence="2" key="1">
    <citation type="submission" date="2024-05" db="EMBL/GenBank/DDBJ databases">
        <authorList>
            <person name="Yang L."/>
            <person name="Pan L."/>
        </authorList>
    </citation>
    <scope>NUCLEOTIDE SEQUENCE</scope>
    <source>
        <strain evidence="2">FCG-7</strain>
    </source>
</reference>
<dbReference type="SUPFAM" id="SSF48371">
    <property type="entry name" value="ARM repeat"/>
    <property type="match status" value="1"/>
</dbReference>
<feature type="compositionally biased region" description="Polar residues" evidence="1">
    <location>
        <begin position="83"/>
        <end position="98"/>
    </location>
</feature>
<sequence length="1067" mass="119317">MTASKDQLYRPGESELSLWLQPEQDDWLLLQQYSASAPEVLARFTNHAAALAAQQQVLAARLADGFLQADTAIPAVHTETDSKSTTSPDPRRTSQQAELETHLIKDLHADAWRLLSARQRTRLVWRIGEVRAAAAVPRLIELLGSEKTKHGLLDYCIAWALGRCHDRGAMAALDELSRCATHPAAQRIARDAWLALANASERSQWAERQIADWALPLREAWQQQDIATLQARLSAPTEWDQALLRQPYGDWLEEFDRVSLSANWARPLLLQALSTLPLLGGTFRAARHIYKAAELRGDAAVWSLLQRRFEQTPAQFTRSHATQWVAFDNEWLRSNEELPRNNSRLAYSNRTRAYLVRRGWRYLRRLAVQGSAEFVPLAAAALLQYDDARTDLSGYTQHNASVFEQGRWQMQTRYCHPFSRSMLLNHLLLKASGSIHCGRNSELWWSATPWHGELTQQPVPFAAMWAERPDALLHLLLTSRAELVHAFAAPLLLSTDGEPTRPQQMYLQQLDEHYWARLLNSPMAVTAEAAMRWILPKVSSDNSQHWLALLLASRHPAVAQAGLTILEQNPQAATGSLATLSAVVLARTPEVRRFGRVLCQIAASQSALLTALLAQLLSELRLRDQHSFALAEICENLSWVLANPLIQTLTTDVYPEFLALLQHTAQPIVLLAAGALLHYPAQNCPATAYQRLLSSPEPEIQAAGVRLLAALPTDVLLTQSSMLLNFCLSDAAQVRQAAQQALQQIAPSLPANALAPLFDALFRAESSEGLHADLLTLLTATLAEFMHLRADQATMLRLLLARSRGAQAYGSWLLQQSQDHEVALSDWSRLARHEALAVRQRAMQVLDTNWPQIGVYGVLPVLLSRWPDTRQQALGWLRERVDPDAWSPESMIALCDNEYPEVRALGCDLLQQRLAQHRNQDCLLALAAHPSLQVQRFVASWLAQVLDAGESAAYDVQQESPQATYLQLAEYRHFLLTVLSQVNRGRAAKQALFKLLSALSLQSESLAQEVASLYQRLVLTVAIADKAQYIAALAKIRQHYPHIETGLQICPPTHRQSEHRQPVRGVA</sequence>
<feature type="region of interest" description="Disordered" evidence="1">
    <location>
        <begin position="77"/>
        <end position="98"/>
    </location>
</feature>
<evidence type="ECO:0000313" key="2">
    <source>
        <dbReference type="EMBL" id="XBM00107.1"/>
    </source>
</evidence>
<dbReference type="InterPro" id="IPR016024">
    <property type="entry name" value="ARM-type_fold"/>
</dbReference>
<name>A0AAU7F6G8_9NEIS</name>
<accession>A0AAU7F6G8</accession>